<sequence length="232" mass="25688">MASHQTGKITSHWNDPASYIFLESQTNTSQNPSRSLKKTASSRRLVYEEANKSLESSHALPVSKRHPSLHIPPTIPSNLYPPTALEPPKHSAHLSAESPLPLNGRHLEIAKENQQTSQYVGSRSTEGSAHKNIEVSALQKSIQNILEIKSSLDPSVHEMLKSRVEKSLLEPGFLDTFDDVWLEKLLEVSRLTLQGENADAKAVLVNMMCSGVVPNCVRWCPVLKTIIENVSL</sequence>
<protein>
    <submittedName>
        <fullName evidence="2">Schizosaccharomyces specific protein</fullName>
    </submittedName>
</protein>
<gene>
    <name evidence="2" type="ORF">SOMG_02072</name>
</gene>
<dbReference type="AlphaFoldDB" id="A0AAF0AV22"/>
<name>A0AAF0AV22_9SCHI</name>
<evidence type="ECO:0000256" key="1">
    <source>
        <dbReference type="SAM" id="MobiDB-lite"/>
    </source>
</evidence>
<evidence type="ECO:0000313" key="2">
    <source>
        <dbReference type="EMBL" id="WBW71495.1"/>
    </source>
</evidence>
<proteinExistence type="predicted"/>
<accession>A0AAF0AV22</accession>
<dbReference type="KEGG" id="som:SOMG_02072"/>
<organism evidence="2 3">
    <name type="scientific">Schizosaccharomyces osmophilus</name>
    <dbReference type="NCBI Taxonomy" id="2545709"/>
    <lineage>
        <taxon>Eukaryota</taxon>
        <taxon>Fungi</taxon>
        <taxon>Dikarya</taxon>
        <taxon>Ascomycota</taxon>
        <taxon>Taphrinomycotina</taxon>
        <taxon>Schizosaccharomycetes</taxon>
        <taxon>Schizosaccharomycetales</taxon>
        <taxon>Schizosaccharomycetaceae</taxon>
        <taxon>Schizosaccharomyces</taxon>
    </lineage>
</organism>
<feature type="region of interest" description="Disordered" evidence="1">
    <location>
        <begin position="53"/>
        <end position="99"/>
    </location>
</feature>
<keyword evidence="3" id="KW-1185">Reference proteome</keyword>
<dbReference type="RefSeq" id="XP_056035738.1">
    <property type="nucleotide sequence ID" value="XM_056180865.1"/>
</dbReference>
<evidence type="ECO:0000313" key="3">
    <source>
        <dbReference type="Proteomes" id="UP001212411"/>
    </source>
</evidence>
<dbReference type="GeneID" id="80875554"/>
<dbReference type="Proteomes" id="UP001212411">
    <property type="component" value="Chromosome 1"/>
</dbReference>
<dbReference type="EMBL" id="CP115611">
    <property type="protein sequence ID" value="WBW71495.1"/>
    <property type="molecule type" value="Genomic_DNA"/>
</dbReference>
<reference evidence="2 3" key="1">
    <citation type="journal article" date="2023" name="G3 (Bethesda)">
        <title>A high-quality reference genome for the fission yeast Schizosaccharomyces osmophilus.</title>
        <authorList>
            <person name="Jia G.S."/>
            <person name="Zhang W.C."/>
            <person name="Liang Y."/>
            <person name="Liu X.H."/>
            <person name="Rhind N."/>
            <person name="Pidoux A."/>
            <person name="Brysch-Herzberg M."/>
            <person name="Du L.L."/>
        </authorList>
    </citation>
    <scope>NUCLEOTIDE SEQUENCE [LARGE SCALE GENOMIC DNA]</scope>
    <source>
        <strain evidence="2 3">CBS 15793</strain>
    </source>
</reference>